<dbReference type="EMBL" id="ML179277">
    <property type="protein sequence ID" value="THU92505.1"/>
    <property type="molecule type" value="Genomic_DNA"/>
</dbReference>
<dbReference type="Pfam" id="PF03221">
    <property type="entry name" value="HTH_Tnp_Tc5"/>
    <property type="match status" value="1"/>
</dbReference>
<gene>
    <name evidence="3" type="ORF">K435DRAFT_598103</name>
</gene>
<keyword evidence="1" id="KW-0238">DNA-binding</keyword>
<evidence type="ECO:0000313" key="3">
    <source>
        <dbReference type="EMBL" id="THU92505.1"/>
    </source>
</evidence>
<dbReference type="AlphaFoldDB" id="A0A4V6T5B6"/>
<evidence type="ECO:0000259" key="2">
    <source>
        <dbReference type="Pfam" id="PF03221"/>
    </source>
</evidence>
<accession>A0A4V6T5B6</accession>
<dbReference type="OrthoDB" id="2668963at2759"/>
<dbReference type="InterPro" id="IPR006600">
    <property type="entry name" value="HTH_CenpB_DNA-bd_dom"/>
</dbReference>
<evidence type="ECO:0000256" key="1">
    <source>
        <dbReference type="ARBA" id="ARBA00023125"/>
    </source>
</evidence>
<reference evidence="3 4" key="1">
    <citation type="journal article" date="2019" name="Nat. Ecol. Evol.">
        <title>Megaphylogeny resolves global patterns of mushroom evolution.</title>
        <authorList>
            <person name="Varga T."/>
            <person name="Krizsan K."/>
            <person name="Foldi C."/>
            <person name="Dima B."/>
            <person name="Sanchez-Garcia M."/>
            <person name="Sanchez-Ramirez S."/>
            <person name="Szollosi G.J."/>
            <person name="Szarkandi J.G."/>
            <person name="Papp V."/>
            <person name="Albert L."/>
            <person name="Andreopoulos W."/>
            <person name="Angelini C."/>
            <person name="Antonin V."/>
            <person name="Barry K.W."/>
            <person name="Bougher N.L."/>
            <person name="Buchanan P."/>
            <person name="Buyck B."/>
            <person name="Bense V."/>
            <person name="Catcheside P."/>
            <person name="Chovatia M."/>
            <person name="Cooper J."/>
            <person name="Damon W."/>
            <person name="Desjardin D."/>
            <person name="Finy P."/>
            <person name="Geml J."/>
            <person name="Haridas S."/>
            <person name="Hughes K."/>
            <person name="Justo A."/>
            <person name="Karasinski D."/>
            <person name="Kautmanova I."/>
            <person name="Kiss B."/>
            <person name="Kocsube S."/>
            <person name="Kotiranta H."/>
            <person name="LaButti K.M."/>
            <person name="Lechner B.E."/>
            <person name="Liimatainen K."/>
            <person name="Lipzen A."/>
            <person name="Lukacs Z."/>
            <person name="Mihaltcheva S."/>
            <person name="Morgado L.N."/>
            <person name="Niskanen T."/>
            <person name="Noordeloos M.E."/>
            <person name="Ohm R.A."/>
            <person name="Ortiz-Santana B."/>
            <person name="Ovrebo C."/>
            <person name="Racz N."/>
            <person name="Riley R."/>
            <person name="Savchenko A."/>
            <person name="Shiryaev A."/>
            <person name="Soop K."/>
            <person name="Spirin V."/>
            <person name="Szebenyi C."/>
            <person name="Tomsovsky M."/>
            <person name="Tulloss R.E."/>
            <person name="Uehling J."/>
            <person name="Grigoriev I.V."/>
            <person name="Vagvolgyi C."/>
            <person name="Papp T."/>
            <person name="Martin F.M."/>
            <person name="Miettinen O."/>
            <person name="Hibbett D.S."/>
            <person name="Nagy L.G."/>
        </authorList>
    </citation>
    <scope>NUCLEOTIDE SEQUENCE [LARGE SCALE GENOMIC DNA]</scope>
    <source>
        <strain evidence="3 4">CBS 962.96</strain>
    </source>
</reference>
<feature type="non-terminal residue" evidence="3">
    <location>
        <position position="109"/>
    </location>
</feature>
<feature type="non-terminal residue" evidence="3">
    <location>
        <position position="1"/>
    </location>
</feature>
<dbReference type="Proteomes" id="UP000297245">
    <property type="component" value="Unassembled WGS sequence"/>
</dbReference>
<feature type="domain" description="HTH CENPB-type" evidence="2">
    <location>
        <begin position="51"/>
        <end position="105"/>
    </location>
</feature>
<dbReference type="GO" id="GO:0003677">
    <property type="term" value="F:DNA binding"/>
    <property type="evidence" value="ECO:0007669"/>
    <property type="project" value="UniProtKB-KW"/>
</dbReference>
<keyword evidence="4" id="KW-1185">Reference proteome</keyword>
<organism evidence="3 4">
    <name type="scientific">Dendrothele bispora (strain CBS 962.96)</name>
    <dbReference type="NCBI Taxonomy" id="1314807"/>
    <lineage>
        <taxon>Eukaryota</taxon>
        <taxon>Fungi</taxon>
        <taxon>Dikarya</taxon>
        <taxon>Basidiomycota</taxon>
        <taxon>Agaricomycotina</taxon>
        <taxon>Agaricomycetes</taxon>
        <taxon>Agaricomycetidae</taxon>
        <taxon>Agaricales</taxon>
        <taxon>Agaricales incertae sedis</taxon>
        <taxon>Dendrothele</taxon>
    </lineage>
</organism>
<sequence length="109" mass="12454">CIVVEWEYHEKTGKRVPKNLSSSTLERLVKGGIPKSFSNASRGWLLESEVEIVINYALELASRGFPLTHRRLKECVDNICRARLGDAFPTSGLGKQWTNRFVEKYSDRL</sequence>
<protein>
    <recommendedName>
        <fullName evidence="2">HTH CENPB-type domain-containing protein</fullName>
    </recommendedName>
</protein>
<evidence type="ECO:0000313" key="4">
    <source>
        <dbReference type="Proteomes" id="UP000297245"/>
    </source>
</evidence>
<name>A0A4V6T5B6_DENBC</name>
<proteinExistence type="predicted"/>